<gene>
    <name evidence="1" type="ORF">DSM106972_048580</name>
</gene>
<name>A0A433VCX7_9CYAN</name>
<dbReference type="Proteomes" id="UP000271624">
    <property type="component" value="Unassembled WGS sequence"/>
</dbReference>
<keyword evidence="2" id="KW-1185">Reference proteome</keyword>
<protein>
    <recommendedName>
        <fullName evidence="3">CHAT domain-containing protein</fullName>
    </recommendedName>
</protein>
<evidence type="ECO:0008006" key="3">
    <source>
        <dbReference type="Google" id="ProtNLM"/>
    </source>
</evidence>
<evidence type="ECO:0000313" key="2">
    <source>
        <dbReference type="Proteomes" id="UP000271624"/>
    </source>
</evidence>
<evidence type="ECO:0000313" key="1">
    <source>
        <dbReference type="EMBL" id="RUT03944.1"/>
    </source>
</evidence>
<reference evidence="1" key="2">
    <citation type="journal article" date="2019" name="Genome Biol. Evol.">
        <title>Day and night: Metabolic profiles and evolutionary relationships of six axenic non-marine cyanobacteria.</title>
        <authorList>
            <person name="Will S.E."/>
            <person name="Henke P."/>
            <person name="Boedeker C."/>
            <person name="Huang S."/>
            <person name="Brinkmann H."/>
            <person name="Rohde M."/>
            <person name="Jarek M."/>
            <person name="Friedl T."/>
            <person name="Seufert S."/>
            <person name="Schumacher M."/>
            <person name="Overmann J."/>
            <person name="Neumann-Schaal M."/>
            <person name="Petersen J."/>
        </authorList>
    </citation>
    <scope>NUCLEOTIDE SEQUENCE [LARGE SCALE GENOMIC DNA]</scope>
    <source>
        <strain evidence="1">PCC 7102</strain>
    </source>
</reference>
<sequence length="267" mass="30606">MRGAISQVGTQTVNSYLEFVIEKDSYNIGRWSFPKPTDKILETLTNEILECFDKLRISINTNKSLKLDVNTCDYSLVKLAEWGRTAYQAFFGEDRANKILTSRLNETVAPTFVSECTPFPWEVLFEGSENDYEQGNPEMFWGLRYTPARILNPEKDISDYVLEQAQPSDMLFCLHHRLLQAHQNEKPEIEKLVRATPGNRFTLLGSKCDLTNGKNCDPLGDDLLKYLYKASHNMLHFACHCKENNLGDALMISFLKSVVRRPNNSFC</sequence>
<dbReference type="OrthoDB" id="503013at2"/>
<proteinExistence type="predicted"/>
<dbReference type="AlphaFoldDB" id="A0A433VCX7"/>
<accession>A0A433VCX7</accession>
<dbReference type="RefSeq" id="WP_127083211.1">
    <property type="nucleotide sequence ID" value="NZ_RSCL01000012.1"/>
</dbReference>
<comment type="caution">
    <text evidence="1">The sequence shown here is derived from an EMBL/GenBank/DDBJ whole genome shotgun (WGS) entry which is preliminary data.</text>
</comment>
<organism evidence="1 2">
    <name type="scientific">Dulcicalothrix desertica PCC 7102</name>
    <dbReference type="NCBI Taxonomy" id="232991"/>
    <lineage>
        <taxon>Bacteria</taxon>
        <taxon>Bacillati</taxon>
        <taxon>Cyanobacteriota</taxon>
        <taxon>Cyanophyceae</taxon>
        <taxon>Nostocales</taxon>
        <taxon>Calotrichaceae</taxon>
        <taxon>Dulcicalothrix</taxon>
    </lineage>
</organism>
<reference evidence="1" key="1">
    <citation type="submission" date="2018-12" db="EMBL/GenBank/DDBJ databases">
        <authorList>
            <person name="Will S."/>
            <person name="Neumann-Schaal M."/>
            <person name="Henke P."/>
        </authorList>
    </citation>
    <scope>NUCLEOTIDE SEQUENCE</scope>
    <source>
        <strain evidence="1">PCC 7102</strain>
    </source>
</reference>
<dbReference type="EMBL" id="RSCL01000012">
    <property type="protein sequence ID" value="RUT03944.1"/>
    <property type="molecule type" value="Genomic_DNA"/>
</dbReference>